<evidence type="ECO:0000313" key="3">
    <source>
        <dbReference type="EMBL" id="PSL47486.1"/>
    </source>
</evidence>
<accession>A0A2P8HMQ5</accession>
<sequence>MDKQRTEQTSRYKSDTDGRPGVGRIVSSRVCQPESLCFSTTKVLINLVLLINLAIFMLIYLFFNFRNFNTTYRAYNL</sequence>
<keyword evidence="2" id="KW-0812">Transmembrane</keyword>
<dbReference type="EMBL" id="PYAW01000002">
    <property type="protein sequence ID" value="PSL47486.1"/>
    <property type="molecule type" value="Genomic_DNA"/>
</dbReference>
<keyword evidence="4" id="KW-1185">Reference proteome</keyword>
<feature type="transmembrane region" description="Helical" evidence="2">
    <location>
        <begin position="43"/>
        <end position="63"/>
    </location>
</feature>
<organism evidence="3 4">
    <name type="scientific">Chitinophaga niastensis</name>
    <dbReference type="NCBI Taxonomy" id="536980"/>
    <lineage>
        <taxon>Bacteria</taxon>
        <taxon>Pseudomonadati</taxon>
        <taxon>Bacteroidota</taxon>
        <taxon>Chitinophagia</taxon>
        <taxon>Chitinophagales</taxon>
        <taxon>Chitinophagaceae</taxon>
        <taxon>Chitinophaga</taxon>
    </lineage>
</organism>
<keyword evidence="2" id="KW-1133">Transmembrane helix</keyword>
<protein>
    <submittedName>
        <fullName evidence="3">Uncharacterized protein</fullName>
    </submittedName>
</protein>
<evidence type="ECO:0000313" key="4">
    <source>
        <dbReference type="Proteomes" id="UP000240971"/>
    </source>
</evidence>
<dbReference type="AlphaFoldDB" id="A0A2P8HMQ5"/>
<evidence type="ECO:0000256" key="2">
    <source>
        <dbReference type="SAM" id="Phobius"/>
    </source>
</evidence>
<reference evidence="3 4" key="1">
    <citation type="submission" date="2018-03" db="EMBL/GenBank/DDBJ databases">
        <title>Genomic Encyclopedia of Archaeal and Bacterial Type Strains, Phase II (KMG-II): from individual species to whole genera.</title>
        <authorList>
            <person name="Goeker M."/>
        </authorList>
    </citation>
    <scope>NUCLEOTIDE SEQUENCE [LARGE SCALE GENOMIC DNA]</scope>
    <source>
        <strain evidence="3 4">DSM 24859</strain>
    </source>
</reference>
<comment type="caution">
    <text evidence="3">The sequence shown here is derived from an EMBL/GenBank/DDBJ whole genome shotgun (WGS) entry which is preliminary data.</text>
</comment>
<name>A0A2P8HMQ5_CHINA</name>
<dbReference type="Proteomes" id="UP000240971">
    <property type="component" value="Unassembled WGS sequence"/>
</dbReference>
<feature type="region of interest" description="Disordered" evidence="1">
    <location>
        <begin position="1"/>
        <end position="22"/>
    </location>
</feature>
<keyword evidence="2" id="KW-0472">Membrane</keyword>
<feature type="compositionally biased region" description="Basic and acidic residues" evidence="1">
    <location>
        <begin position="1"/>
        <end position="18"/>
    </location>
</feature>
<evidence type="ECO:0000256" key="1">
    <source>
        <dbReference type="SAM" id="MobiDB-lite"/>
    </source>
</evidence>
<gene>
    <name evidence="3" type="ORF">CLV51_102334</name>
</gene>
<proteinExistence type="predicted"/>